<dbReference type="HOGENOM" id="CLU_1687799_0_0_1"/>
<protein>
    <submittedName>
        <fullName evidence="2">Uncharacterized protein</fullName>
    </submittedName>
</protein>
<keyword evidence="1" id="KW-0812">Transmembrane</keyword>
<keyword evidence="1" id="KW-0472">Membrane</keyword>
<keyword evidence="3" id="KW-1185">Reference proteome</keyword>
<dbReference type="EMBL" id="KN837186">
    <property type="protein sequence ID" value="KIJ35627.1"/>
    <property type="molecule type" value="Genomic_DNA"/>
</dbReference>
<proteinExistence type="predicted"/>
<reference evidence="2 3" key="1">
    <citation type="submission" date="2014-06" db="EMBL/GenBank/DDBJ databases">
        <title>Evolutionary Origins and Diversification of the Mycorrhizal Mutualists.</title>
        <authorList>
            <consortium name="DOE Joint Genome Institute"/>
            <consortium name="Mycorrhizal Genomics Consortium"/>
            <person name="Kohler A."/>
            <person name="Kuo A."/>
            <person name="Nagy L.G."/>
            <person name="Floudas D."/>
            <person name="Copeland A."/>
            <person name="Barry K.W."/>
            <person name="Cichocki N."/>
            <person name="Veneault-Fourrey C."/>
            <person name="LaButti K."/>
            <person name="Lindquist E.A."/>
            <person name="Lipzen A."/>
            <person name="Lundell T."/>
            <person name="Morin E."/>
            <person name="Murat C."/>
            <person name="Riley R."/>
            <person name="Ohm R."/>
            <person name="Sun H."/>
            <person name="Tunlid A."/>
            <person name="Henrissat B."/>
            <person name="Grigoriev I.V."/>
            <person name="Hibbett D.S."/>
            <person name="Martin F."/>
        </authorList>
    </citation>
    <scope>NUCLEOTIDE SEQUENCE [LARGE SCALE GENOMIC DNA]</scope>
    <source>
        <strain evidence="2 3">SS14</strain>
    </source>
</reference>
<dbReference type="Proteomes" id="UP000054279">
    <property type="component" value="Unassembled WGS sequence"/>
</dbReference>
<sequence>MERAANLDFAPRSIQAWPCLQIRRPALLRPAPLRAIMLPTAPLAPGGSGSDSGWQPYNPASPRYIFSNRPEGSLIRHNNHNEVVALVVVGDSRGRSIVLCERWEKSSMSFFRVRFWLWLWTLFDWTFLFFSFVSSFHFALHLHRHLHIIWRLIYIP</sequence>
<feature type="transmembrane region" description="Helical" evidence="1">
    <location>
        <begin position="115"/>
        <end position="140"/>
    </location>
</feature>
<accession>A0A0C9V1R2</accession>
<gene>
    <name evidence="2" type="ORF">M422DRAFT_34583</name>
</gene>
<dbReference type="AlphaFoldDB" id="A0A0C9V1R2"/>
<keyword evidence="1" id="KW-1133">Transmembrane helix</keyword>
<evidence type="ECO:0000313" key="2">
    <source>
        <dbReference type="EMBL" id="KIJ35627.1"/>
    </source>
</evidence>
<organism evidence="2 3">
    <name type="scientific">Sphaerobolus stellatus (strain SS14)</name>
    <dbReference type="NCBI Taxonomy" id="990650"/>
    <lineage>
        <taxon>Eukaryota</taxon>
        <taxon>Fungi</taxon>
        <taxon>Dikarya</taxon>
        <taxon>Basidiomycota</taxon>
        <taxon>Agaricomycotina</taxon>
        <taxon>Agaricomycetes</taxon>
        <taxon>Phallomycetidae</taxon>
        <taxon>Geastrales</taxon>
        <taxon>Sphaerobolaceae</taxon>
        <taxon>Sphaerobolus</taxon>
    </lineage>
</organism>
<evidence type="ECO:0000256" key="1">
    <source>
        <dbReference type="SAM" id="Phobius"/>
    </source>
</evidence>
<evidence type="ECO:0000313" key="3">
    <source>
        <dbReference type="Proteomes" id="UP000054279"/>
    </source>
</evidence>
<name>A0A0C9V1R2_SPHS4</name>